<dbReference type="SMART" id="SM00437">
    <property type="entry name" value="TOP1Ac"/>
    <property type="match status" value="1"/>
</dbReference>
<comment type="catalytic activity">
    <reaction evidence="1">
        <text>ATP-independent breakage of single-stranded DNA, followed by passage and rejoining.</text>
        <dbReference type="EC" id="5.6.2.1"/>
    </reaction>
</comment>
<dbReference type="InterPro" id="IPR034144">
    <property type="entry name" value="TOPRIM_TopoIII"/>
</dbReference>
<keyword evidence="5" id="KW-0460">Magnesium</keyword>
<dbReference type="InterPro" id="IPR000380">
    <property type="entry name" value="Topo_IA"/>
</dbReference>
<accession>A0ABQ4KGT4</accession>
<dbReference type="Gene3D" id="3.40.50.140">
    <property type="match status" value="1"/>
</dbReference>
<dbReference type="PANTHER" id="PTHR11390">
    <property type="entry name" value="PROKARYOTIC DNA TOPOISOMERASE"/>
    <property type="match status" value="1"/>
</dbReference>
<dbReference type="InterPro" id="IPR023406">
    <property type="entry name" value="Topo_IA_AS"/>
</dbReference>
<evidence type="ECO:0000313" key="14">
    <source>
        <dbReference type="EMBL" id="GIN57112.1"/>
    </source>
</evidence>
<keyword evidence="8" id="KW-0413">Isomerase</keyword>
<dbReference type="InterPro" id="IPR025589">
    <property type="entry name" value="Toprim_C_rpt"/>
</dbReference>
<dbReference type="CDD" id="cd00186">
    <property type="entry name" value="TOP1Ac"/>
    <property type="match status" value="1"/>
</dbReference>
<evidence type="ECO:0000256" key="6">
    <source>
        <dbReference type="ARBA" id="ARBA00023029"/>
    </source>
</evidence>
<comment type="caution">
    <text evidence="14">The sequence shown here is derived from an EMBL/GenBank/DDBJ whole genome shotgun (WGS) entry which is preliminary data.</text>
</comment>
<evidence type="ECO:0000256" key="12">
    <source>
        <dbReference type="ARBA" id="ARBA00032877"/>
    </source>
</evidence>
<keyword evidence="7" id="KW-0238">DNA-binding</keyword>
<dbReference type="SUPFAM" id="SSF56712">
    <property type="entry name" value="Prokaryotic type I DNA topoisomerase"/>
    <property type="match status" value="1"/>
</dbReference>
<reference evidence="14 15" key="1">
    <citation type="submission" date="2021-03" db="EMBL/GenBank/DDBJ databases">
        <title>Antimicrobial resistance genes in bacteria isolated from Japanese honey, and their potential for conferring macrolide and lincosamide resistance in the American foulbrood pathogen Paenibacillus larvae.</title>
        <authorList>
            <person name="Okamoto M."/>
            <person name="Kumagai M."/>
            <person name="Kanamori H."/>
            <person name="Takamatsu D."/>
        </authorList>
    </citation>
    <scope>NUCLEOTIDE SEQUENCE [LARGE SCALE GENOMIC DNA]</scope>
    <source>
        <strain evidence="14 15">J8TS2</strain>
    </source>
</reference>
<dbReference type="NCBIfam" id="TIGR01056">
    <property type="entry name" value="topB"/>
    <property type="match status" value="1"/>
</dbReference>
<dbReference type="PROSITE" id="PS00396">
    <property type="entry name" value="TOPO_IA_1"/>
    <property type="match status" value="1"/>
</dbReference>
<organism evidence="14 15">
    <name type="scientific">Lederbergia ruris</name>
    <dbReference type="NCBI Taxonomy" id="217495"/>
    <lineage>
        <taxon>Bacteria</taxon>
        <taxon>Bacillati</taxon>
        <taxon>Bacillota</taxon>
        <taxon>Bacilli</taxon>
        <taxon>Bacillales</taxon>
        <taxon>Bacillaceae</taxon>
        <taxon>Lederbergia</taxon>
    </lineage>
</organism>
<dbReference type="InterPro" id="IPR013825">
    <property type="entry name" value="Topo_IA_cen_sub2"/>
</dbReference>
<dbReference type="InterPro" id="IPR003601">
    <property type="entry name" value="Topo_IA_2"/>
</dbReference>
<evidence type="ECO:0000256" key="7">
    <source>
        <dbReference type="ARBA" id="ARBA00023125"/>
    </source>
</evidence>
<comment type="similarity">
    <text evidence="2">Belongs to the type IA topoisomerase family.</text>
</comment>
<dbReference type="Pfam" id="PF13342">
    <property type="entry name" value="Toprim_Crpt"/>
    <property type="match status" value="1"/>
</dbReference>
<evidence type="ECO:0000259" key="13">
    <source>
        <dbReference type="PROSITE" id="PS52039"/>
    </source>
</evidence>
<dbReference type="SMART" id="SM00436">
    <property type="entry name" value="TOP1Bc"/>
    <property type="match status" value="1"/>
</dbReference>
<dbReference type="Proteomes" id="UP000679950">
    <property type="component" value="Unassembled WGS sequence"/>
</dbReference>
<dbReference type="InterPro" id="IPR006171">
    <property type="entry name" value="TOPRIM_dom"/>
</dbReference>
<dbReference type="Gene3D" id="2.70.20.10">
    <property type="entry name" value="Topoisomerase I, domain 3"/>
    <property type="match status" value="1"/>
</dbReference>
<evidence type="ECO:0000256" key="1">
    <source>
        <dbReference type="ARBA" id="ARBA00000213"/>
    </source>
</evidence>
<dbReference type="EMBL" id="BORB01000009">
    <property type="protein sequence ID" value="GIN57112.1"/>
    <property type="molecule type" value="Genomic_DNA"/>
</dbReference>
<evidence type="ECO:0000256" key="10">
    <source>
        <dbReference type="ARBA" id="ARBA00031985"/>
    </source>
</evidence>
<feature type="domain" description="Topo IA-type catalytic" evidence="13">
    <location>
        <begin position="160"/>
        <end position="599"/>
    </location>
</feature>
<evidence type="ECO:0000256" key="8">
    <source>
        <dbReference type="ARBA" id="ARBA00023235"/>
    </source>
</evidence>
<dbReference type="CDD" id="cd03362">
    <property type="entry name" value="TOPRIM_TopoIA_TopoIII"/>
    <property type="match status" value="1"/>
</dbReference>
<dbReference type="Gene3D" id="1.10.460.10">
    <property type="entry name" value="Topoisomerase I, domain 2"/>
    <property type="match status" value="1"/>
</dbReference>
<dbReference type="InterPro" id="IPR013826">
    <property type="entry name" value="Topo_IA_cen_sub3"/>
</dbReference>
<evidence type="ECO:0000256" key="5">
    <source>
        <dbReference type="ARBA" id="ARBA00022842"/>
    </source>
</evidence>
<dbReference type="InterPro" id="IPR023405">
    <property type="entry name" value="Topo_IA_core_domain"/>
</dbReference>
<keyword evidence="6" id="KW-0799">Topoisomerase</keyword>
<dbReference type="PRINTS" id="PR00417">
    <property type="entry name" value="PRTPISMRASEI"/>
</dbReference>
<keyword evidence="15" id="KW-1185">Reference proteome</keyword>
<evidence type="ECO:0000256" key="9">
    <source>
        <dbReference type="ARBA" id="ARBA00030003"/>
    </source>
</evidence>
<evidence type="ECO:0000256" key="11">
    <source>
        <dbReference type="ARBA" id="ARBA00032235"/>
    </source>
</evidence>
<dbReference type="InterPro" id="IPR013497">
    <property type="entry name" value="Topo_IA_cen"/>
</dbReference>
<dbReference type="InterPro" id="IPR003602">
    <property type="entry name" value="Topo_IA_DNA-bd_dom"/>
</dbReference>
<evidence type="ECO:0000313" key="15">
    <source>
        <dbReference type="Proteomes" id="UP000679950"/>
    </source>
</evidence>
<dbReference type="PROSITE" id="PS52039">
    <property type="entry name" value="TOPO_IA_2"/>
    <property type="match status" value="1"/>
</dbReference>
<dbReference type="InterPro" id="IPR013824">
    <property type="entry name" value="Topo_IA_cen_sub1"/>
</dbReference>
<protein>
    <recommendedName>
        <fullName evidence="3">DNA topoisomerase</fullName>
        <ecNumber evidence="3">5.6.2.1</ecNumber>
    </recommendedName>
    <alternativeName>
        <fullName evidence="12">Omega-protein</fullName>
    </alternativeName>
    <alternativeName>
        <fullName evidence="11">Relaxing enzyme</fullName>
    </alternativeName>
    <alternativeName>
        <fullName evidence="9">Swivelase</fullName>
    </alternativeName>
    <alternativeName>
        <fullName evidence="10">Untwisting enzyme</fullName>
    </alternativeName>
</protein>
<dbReference type="PANTHER" id="PTHR11390:SF21">
    <property type="entry name" value="DNA TOPOISOMERASE 3-ALPHA"/>
    <property type="match status" value="1"/>
</dbReference>
<evidence type="ECO:0000256" key="3">
    <source>
        <dbReference type="ARBA" id="ARBA00012891"/>
    </source>
</evidence>
<evidence type="ECO:0000256" key="4">
    <source>
        <dbReference type="ARBA" id="ARBA00022723"/>
    </source>
</evidence>
<name>A0ABQ4KGT4_9BACI</name>
<keyword evidence="4" id="KW-0479">Metal-binding</keyword>
<dbReference type="Gene3D" id="1.10.290.10">
    <property type="entry name" value="Topoisomerase I, domain 4"/>
    <property type="match status" value="1"/>
</dbReference>
<dbReference type="Pfam" id="PF01131">
    <property type="entry name" value="Topoisom_bac"/>
    <property type="match status" value="1"/>
</dbReference>
<dbReference type="Pfam" id="PF01751">
    <property type="entry name" value="Toprim"/>
    <property type="match status" value="1"/>
</dbReference>
<dbReference type="EC" id="5.6.2.1" evidence="3"/>
<gene>
    <name evidence="14" type="primary">topA_1</name>
    <name evidence="14" type="ORF">J8TS2_14310</name>
</gene>
<dbReference type="SMART" id="SM00493">
    <property type="entry name" value="TOPRIM"/>
    <property type="match status" value="1"/>
</dbReference>
<dbReference type="InterPro" id="IPR005738">
    <property type="entry name" value="TopoIII"/>
</dbReference>
<sequence length="714" mass="80845">MKVMKPVILAEKPSQAKAYADAFPTRKHEGYIEISPCSTFPNGAYLTWGVGHLVELKEPHTYNPAWKRWSLESLPILPDHYEFQVARGKAKQFNIVKTLIHQTDTVINACDVDREGSNIFYSIYNHTGARGKNIKRLWINSLEADEVRKGFEHLRDNKKDLQLYEEAKARQISDWLVGMNASRLYTLLMKKKGIQHVFPIGRVQSPTVYLIYQRDREIETFVSEPFFEVEAQFSAQHGTYKGKAKIKEPKREIVAQLLNERQIHPNTPGTITELTEAEKRIPPPQLHSLSSLQATANRKWKASPATVLKTLQGLYEKKLVSYPRTDTRHITPAEFSYLAASVGDFQELIGVPFEVASWTPKKRFVDSSKVHEHYAIIPTKKLSTQATLAKISSLERNLYEEIIRTTLAMFHRDYLYTETKVTTNVNGLPFFSIGKTERVKGWKELFPPSQKAQASEKPTLPQLKHGENVQSEIEIKEGKTQPPKPYTEGQLITMMKTCGKLVDDQTEINVLKEIEGLGTEATRSGIIETIKKHGYITVTNNIVAITDKGRILCQAIEGNLLASPSMTAKWENYLRKIGNGEGTGPHFLHNIEKFIHKLLQDVPEKLIKQQIDIVLHPASSRKTSYKPKEVAPCPACGKGTIIARKSFYGCSNYKNGCKQTFPGTFLKKKLTSTQIKFLCTKGRTNVIKGFTTSTGKKFDAPLELKNGKLELDFK</sequence>
<dbReference type="NCBIfam" id="NF005829">
    <property type="entry name" value="PRK07726.1"/>
    <property type="match status" value="1"/>
</dbReference>
<evidence type="ECO:0000256" key="2">
    <source>
        <dbReference type="ARBA" id="ARBA00009446"/>
    </source>
</evidence>
<proteinExistence type="inferred from homology"/>